<dbReference type="Gene3D" id="1.25.40.10">
    <property type="entry name" value="Tetratricopeptide repeat domain"/>
    <property type="match status" value="1"/>
</dbReference>
<evidence type="ECO:0000259" key="4">
    <source>
        <dbReference type="PROSITE" id="PS51755"/>
    </source>
</evidence>
<dbReference type="EMBL" id="JBBEGN010000023">
    <property type="protein sequence ID" value="MEJ2871449.1"/>
    <property type="molecule type" value="Genomic_DNA"/>
</dbReference>
<dbReference type="InterPro" id="IPR001867">
    <property type="entry name" value="OmpR/PhoB-type_DNA-bd"/>
</dbReference>
<dbReference type="InterPro" id="IPR005158">
    <property type="entry name" value="BTAD"/>
</dbReference>
<dbReference type="Gene3D" id="3.40.50.300">
    <property type="entry name" value="P-loop containing nucleotide triphosphate hydrolases"/>
    <property type="match status" value="1"/>
</dbReference>
<comment type="caution">
    <text evidence="5">The sequence shown here is derived from an EMBL/GenBank/DDBJ whole genome shotgun (WGS) entry which is preliminary data.</text>
</comment>
<dbReference type="SMART" id="SM01043">
    <property type="entry name" value="BTAD"/>
    <property type="match status" value="1"/>
</dbReference>
<comment type="similarity">
    <text evidence="1">Belongs to the AfsR/DnrI/RedD regulatory family.</text>
</comment>
<dbReference type="SMART" id="SM00862">
    <property type="entry name" value="Trans_reg_C"/>
    <property type="match status" value="1"/>
</dbReference>
<dbReference type="PANTHER" id="PTHR47691:SF3">
    <property type="entry name" value="HTH-TYPE TRANSCRIPTIONAL REGULATOR RV0890C-RELATED"/>
    <property type="match status" value="1"/>
</dbReference>
<organism evidence="5 6">
    <name type="scientific">Actinomycetospora aurantiaca</name>
    <dbReference type="NCBI Taxonomy" id="3129233"/>
    <lineage>
        <taxon>Bacteria</taxon>
        <taxon>Bacillati</taxon>
        <taxon>Actinomycetota</taxon>
        <taxon>Actinomycetes</taxon>
        <taxon>Pseudonocardiales</taxon>
        <taxon>Pseudonocardiaceae</taxon>
        <taxon>Actinomycetospora</taxon>
    </lineage>
</organism>
<accession>A0ABU8MVV3</accession>
<sequence>MQLRVLGSLELLTEGEIPPLGGPKPRLLLAALLAHRRRLVPSDRLVAILWENDAPATAVATLQTHLSRLRRVLHVEPEGPRLETRPPGYRLAVGPDVVDADRFEAGVAAARLHLAGDPAAARDHVDRALAEWRGPAFAEFAAVDGIRLEAERLEELRVSARELGVDARLACGAHLELVGELEGLVAEHPLRERLWSQLMLALYRSGRPAEALRRAHQLRHLLREELGLDPTAEVRDLETGILTEAPDLDWRPPPGTAARVAAALPRGPNLLIGRTDDLRTVRARLTENRLVTVTGPGGVGKTRLAQELLPDLGIAGEHGVRWVEFAPVSGPTAAVVALATALDVQRRPGRSLEDSVVEALRTQELVLLLDNCEHVLDAITPLVDRILRWCPGVLVLATSREPLGLAGEAVTVLAPLAVPRSPATAPADARRSDAVSLFVARATAARHDFVLDEATVGATTDVCRRLDGLPLALELAAARMRSMSVAELADRLDGSFRLLGEKHAPDPRHRSLHEVIEWSHGLLTPFEQELFAYVSVFAGTFTVRRAEEVCVRAGLERADVLPGLATLVDKSMVVSQLVDGETCFRLLETLRSFARAQLDARPHAAGEAGRLAHARAHLDAAHVAADQLGGAEEADGMRTLDRAVDDLREAFEAGIALGQLDLALDLVTCAREFAFRAIRYEVCRWAESLVALPAATTRPLFPLVLGVVAYGRFVRGDLAAAVEAGRAAVRYADRAGVSTGGLAERALGNALFYRGETDAAVVAMDRMTVIAQRSADDGLIAHASYMRSVAATSVGDVEGARRFAALARAAARGCAAPTARAQADCATGLCVRREDPDRALGLLHDSAGNAASVGNRWLRAFARTEELALRAARGDVDTALWGYSDVVGTWFRGGDWANLWLSLRHVSAIFAVIGEERTSATLHGAIHAAGAATALPFEPGDADRITATAESVRVRLGEDEYGRAVATGRGMRDEDVVRMTLERLAALTGRPAPVSARDERPVRGF</sequence>
<evidence type="ECO:0000313" key="6">
    <source>
        <dbReference type="Proteomes" id="UP001385809"/>
    </source>
</evidence>
<dbReference type="InterPro" id="IPR049052">
    <property type="entry name" value="nSTAND1"/>
</dbReference>
<feature type="domain" description="OmpR/PhoB-type" evidence="4">
    <location>
        <begin position="1"/>
        <end position="93"/>
    </location>
</feature>
<keyword evidence="6" id="KW-1185">Reference proteome</keyword>
<dbReference type="PANTHER" id="PTHR47691">
    <property type="entry name" value="REGULATOR-RELATED"/>
    <property type="match status" value="1"/>
</dbReference>
<feature type="DNA-binding region" description="OmpR/PhoB-type" evidence="3">
    <location>
        <begin position="1"/>
        <end position="93"/>
    </location>
</feature>
<protein>
    <submittedName>
        <fullName evidence="5">BTAD domain-containing putative transcriptional regulator</fullName>
    </submittedName>
</protein>
<dbReference type="Pfam" id="PF20703">
    <property type="entry name" value="nSTAND1"/>
    <property type="match status" value="1"/>
</dbReference>
<evidence type="ECO:0000256" key="3">
    <source>
        <dbReference type="PROSITE-ProRule" id="PRU01091"/>
    </source>
</evidence>
<proteinExistence type="inferred from homology"/>
<dbReference type="InterPro" id="IPR058852">
    <property type="entry name" value="HTH_77"/>
</dbReference>
<dbReference type="InterPro" id="IPR027417">
    <property type="entry name" value="P-loop_NTPase"/>
</dbReference>
<dbReference type="InterPro" id="IPR011990">
    <property type="entry name" value="TPR-like_helical_dom_sf"/>
</dbReference>
<keyword evidence="2 3" id="KW-0238">DNA-binding</keyword>
<dbReference type="SUPFAM" id="SSF52540">
    <property type="entry name" value="P-loop containing nucleoside triphosphate hydrolases"/>
    <property type="match status" value="1"/>
</dbReference>
<dbReference type="Gene3D" id="1.10.10.10">
    <property type="entry name" value="Winged helix-like DNA-binding domain superfamily/Winged helix DNA-binding domain"/>
    <property type="match status" value="1"/>
</dbReference>
<dbReference type="Pfam" id="PF03704">
    <property type="entry name" value="BTAD"/>
    <property type="match status" value="1"/>
</dbReference>
<dbReference type="InterPro" id="IPR036388">
    <property type="entry name" value="WH-like_DNA-bd_sf"/>
</dbReference>
<dbReference type="PROSITE" id="PS51755">
    <property type="entry name" value="OMPR_PHOB"/>
    <property type="match status" value="1"/>
</dbReference>
<dbReference type="CDD" id="cd15831">
    <property type="entry name" value="BTAD"/>
    <property type="match status" value="1"/>
</dbReference>
<dbReference type="PRINTS" id="PR00364">
    <property type="entry name" value="DISEASERSIST"/>
</dbReference>
<reference evidence="5 6" key="1">
    <citation type="submission" date="2024-03" db="EMBL/GenBank/DDBJ databases">
        <title>Actinomycetospora sp. OC33-EN08, a novel actinomycete isolated from wild orchid (Aerides multiflora).</title>
        <authorList>
            <person name="Suriyachadkun C."/>
        </authorList>
    </citation>
    <scope>NUCLEOTIDE SEQUENCE [LARGE SCALE GENOMIC DNA]</scope>
    <source>
        <strain evidence="5 6">OC33-EN08</strain>
    </source>
</reference>
<dbReference type="RefSeq" id="WP_337698017.1">
    <property type="nucleotide sequence ID" value="NZ_JBBEGN010000023.1"/>
</dbReference>
<dbReference type="SUPFAM" id="SSF46894">
    <property type="entry name" value="C-terminal effector domain of the bipartite response regulators"/>
    <property type="match status" value="1"/>
</dbReference>
<dbReference type="InterPro" id="IPR016032">
    <property type="entry name" value="Sig_transdc_resp-reg_C-effctor"/>
</dbReference>
<dbReference type="SUPFAM" id="SSF48452">
    <property type="entry name" value="TPR-like"/>
    <property type="match status" value="1"/>
</dbReference>
<evidence type="ECO:0000256" key="1">
    <source>
        <dbReference type="ARBA" id="ARBA00005820"/>
    </source>
</evidence>
<dbReference type="Proteomes" id="UP001385809">
    <property type="component" value="Unassembled WGS sequence"/>
</dbReference>
<evidence type="ECO:0000313" key="5">
    <source>
        <dbReference type="EMBL" id="MEJ2871449.1"/>
    </source>
</evidence>
<gene>
    <name evidence="5" type="ORF">WCD74_27065</name>
</gene>
<name>A0ABU8MVV3_9PSEU</name>
<dbReference type="Pfam" id="PF25872">
    <property type="entry name" value="HTH_77"/>
    <property type="match status" value="1"/>
</dbReference>
<dbReference type="Pfam" id="PF00486">
    <property type="entry name" value="Trans_reg_C"/>
    <property type="match status" value="1"/>
</dbReference>
<evidence type="ECO:0000256" key="2">
    <source>
        <dbReference type="ARBA" id="ARBA00023125"/>
    </source>
</evidence>